<comment type="similarity">
    <text evidence="1">Belongs to the GST superfamily. Theta family.</text>
</comment>
<dbReference type="InterPro" id="IPR040079">
    <property type="entry name" value="Glutathione_S-Trfase"/>
</dbReference>
<sequence>MNRPVLHFWEASPAARVCQLVIRYLNLDVEIRTRSYEDHKSVEFKKLNPSQKIPVLQDGDFVLGESLAICQYLIEKNGSEMELLGKNVKDRAIVMHRLCFTLGTVFIKLYNLTQPLYDGKTKEYDKELLQDCLKMLLELDTYLSEYKWAAADYITLADLYILTMVASLKHSGFDLTPYQNISKWYKNCEMLPGFDENETGAKRLGNDLTGFMTK</sequence>
<dbReference type="InterPro" id="IPR004046">
    <property type="entry name" value="GST_C"/>
</dbReference>
<dbReference type="PANTHER" id="PTHR43969:SF9">
    <property type="entry name" value="GLUTATHIONE S TRANSFERASE D10, ISOFORM A-RELATED"/>
    <property type="match status" value="1"/>
</dbReference>
<evidence type="ECO:0000256" key="1">
    <source>
        <dbReference type="ARBA" id="ARBA00009899"/>
    </source>
</evidence>
<evidence type="ECO:0000313" key="9">
    <source>
        <dbReference type="EMBL" id="SSX18492.1"/>
    </source>
</evidence>
<dbReference type="InterPro" id="IPR036249">
    <property type="entry name" value="Thioredoxin-like_sf"/>
</dbReference>
<dbReference type="SUPFAM" id="SSF47616">
    <property type="entry name" value="GST C-terminal domain-like"/>
    <property type="match status" value="1"/>
</dbReference>
<evidence type="ECO:0000259" key="7">
    <source>
        <dbReference type="PROSITE" id="PS50404"/>
    </source>
</evidence>
<feature type="domain" description="GST N-terminal" evidence="7">
    <location>
        <begin position="2"/>
        <end position="81"/>
    </location>
</feature>
<dbReference type="Gene3D" id="1.20.1050.10">
    <property type="match status" value="1"/>
</dbReference>
<dbReference type="InterPro" id="IPR036282">
    <property type="entry name" value="Glutathione-S-Trfase_C_sf"/>
</dbReference>
<proteinExistence type="inferred from homology"/>
<reference evidence="9" key="1">
    <citation type="submission" date="2018-07" db="EMBL/GenBank/DDBJ databases">
        <authorList>
            <person name="Quirk P.G."/>
            <person name="Krulwich T.A."/>
        </authorList>
    </citation>
    <scope>NUCLEOTIDE SEQUENCE</scope>
</reference>
<name>A0A336LKF1_CULSO</name>
<dbReference type="SFLD" id="SFLDS00019">
    <property type="entry name" value="Glutathione_Transferase_(cytos"/>
    <property type="match status" value="1"/>
</dbReference>
<dbReference type="AlphaFoldDB" id="A0A336LKF1"/>
<dbReference type="SUPFAM" id="SSF52833">
    <property type="entry name" value="Thioredoxin-like"/>
    <property type="match status" value="1"/>
</dbReference>
<evidence type="ECO:0000256" key="5">
    <source>
        <dbReference type="ARBA" id="ARBA00041523"/>
    </source>
</evidence>
<dbReference type="PROSITE" id="PS50404">
    <property type="entry name" value="GST_NTER"/>
    <property type="match status" value="1"/>
</dbReference>
<dbReference type="PANTHER" id="PTHR43969">
    <property type="entry name" value="GLUTATHIONE S TRANSFERASE D10, ISOFORM A-RELATED"/>
    <property type="match status" value="1"/>
</dbReference>
<evidence type="ECO:0000256" key="2">
    <source>
        <dbReference type="ARBA" id="ARBA00011738"/>
    </source>
</evidence>
<dbReference type="InterPro" id="IPR004045">
    <property type="entry name" value="Glutathione_S-Trfase_N"/>
</dbReference>
<organism evidence="9">
    <name type="scientific">Culicoides sonorensis</name>
    <name type="common">Biting midge</name>
    <dbReference type="NCBI Taxonomy" id="179676"/>
    <lineage>
        <taxon>Eukaryota</taxon>
        <taxon>Metazoa</taxon>
        <taxon>Ecdysozoa</taxon>
        <taxon>Arthropoda</taxon>
        <taxon>Hexapoda</taxon>
        <taxon>Insecta</taxon>
        <taxon>Pterygota</taxon>
        <taxon>Neoptera</taxon>
        <taxon>Endopterygota</taxon>
        <taxon>Diptera</taxon>
        <taxon>Nematocera</taxon>
        <taxon>Chironomoidea</taxon>
        <taxon>Ceratopogonidae</taxon>
        <taxon>Ceratopogoninae</taxon>
        <taxon>Culicoides</taxon>
        <taxon>Monoculicoides</taxon>
    </lineage>
</organism>
<gene>
    <name evidence="9" type="primary">CSON009930</name>
</gene>
<dbReference type="SFLD" id="SFLDG00358">
    <property type="entry name" value="Main_(cytGST)"/>
    <property type="match status" value="1"/>
</dbReference>
<dbReference type="Pfam" id="PF13417">
    <property type="entry name" value="GST_N_3"/>
    <property type="match status" value="1"/>
</dbReference>
<evidence type="ECO:0000256" key="4">
    <source>
        <dbReference type="ARBA" id="ARBA00022679"/>
    </source>
</evidence>
<keyword evidence="4" id="KW-0808">Transferase</keyword>
<dbReference type="GO" id="GO:0004364">
    <property type="term" value="F:glutathione transferase activity"/>
    <property type="evidence" value="ECO:0007669"/>
    <property type="project" value="UniProtKB-EC"/>
</dbReference>
<protein>
    <recommendedName>
        <fullName evidence="3">glutathione transferase</fullName>
        <ecNumber evidence="3">2.5.1.18</ecNumber>
    </recommendedName>
    <alternativeName>
        <fullName evidence="5">GST class-theta</fullName>
    </alternativeName>
</protein>
<dbReference type="VEuPathDB" id="VectorBase:CSON009930"/>
<feature type="domain" description="GST C-terminal" evidence="8">
    <location>
        <begin position="87"/>
        <end position="208"/>
    </location>
</feature>
<dbReference type="InterPro" id="IPR010987">
    <property type="entry name" value="Glutathione-S-Trfase_C-like"/>
</dbReference>
<evidence type="ECO:0000256" key="6">
    <source>
        <dbReference type="ARBA" id="ARBA00047960"/>
    </source>
</evidence>
<dbReference type="CDD" id="cd03177">
    <property type="entry name" value="GST_C_Delta_Epsilon"/>
    <property type="match status" value="1"/>
</dbReference>
<dbReference type="Pfam" id="PF00043">
    <property type="entry name" value="GST_C"/>
    <property type="match status" value="1"/>
</dbReference>
<dbReference type="PROSITE" id="PS50405">
    <property type="entry name" value="GST_CTER"/>
    <property type="match status" value="1"/>
</dbReference>
<dbReference type="EMBL" id="UFQT01000039">
    <property type="protein sequence ID" value="SSX18492.1"/>
    <property type="molecule type" value="Genomic_DNA"/>
</dbReference>
<comment type="catalytic activity">
    <reaction evidence="6">
        <text>RX + glutathione = an S-substituted glutathione + a halide anion + H(+)</text>
        <dbReference type="Rhea" id="RHEA:16437"/>
        <dbReference type="ChEBI" id="CHEBI:15378"/>
        <dbReference type="ChEBI" id="CHEBI:16042"/>
        <dbReference type="ChEBI" id="CHEBI:17792"/>
        <dbReference type="ChEBI" id="CHEBI:57925"/>
        <dbReference type="ChEBI" id="CHEBI:90779"/>
        <dbReference type="EC" id="2.5.1.18"/>
    </reaction>
</comment>
<evidence type="ECO:0000256" key="3">
    <source>
        <dbReference type="ARBA" id="ARBA00012452"/>
    </source>
</evidence>
<dbReference type="GO" id="GO:0006749">
    <property type="term" value="P:glutathione metabolic process"/>
    <property type="evidence" value="ECO:0007669"/>
    <property type="project" value="TreeGrafter"/>
</dbReference>
<comment type="subunit">
    <text evidence="2">Homodimer.</text>
</comment>
<dbReference type="FunFam" id="1.20.1050.10:FF:000007">
    <property type="entry name" value="Glutathione S-transferase 1-1"/>
    <property type="match status" value="1"/>
</dbReference>
<dbReference type="EC" id="2.5.1.18" evidence="3"/>
<dbReference type="CDD" id="cd00570">
    <property type="entry name" value="GST_N_family"/>
    <property type="match status" value="1"/>
</dbReference>
<accession>A0A336LKF1</accession>
<dbReference type="OMA" id="FEEICEP"/>
<dbReference type="Gene3D" id="3.40.30.10">
    <property type="entry name" value="Glutaredoxin"/>
    <property type="match status" value="1"/>
</dbReference>
<evidence type="ECO:0000259" key="8">
    <source>
        <dbReference type="PROSITE" id="PS50405"/>
    </source>
</evidence>